<evidence type="ECO:0000313" key="4">
    <source>
        <dbReference type="EMBL" id="WWC69529.1"/>
    </source>
</evidence>
<evidence type="ECO:0000259" key="2">
    <source>
        <dbReference type="PROSITE" id="PS50090"/>
    </source>
</evidence>
<dbReference type="EMBL" id="KI894008">
    <property type="protein sequence ID" value="OCF52240.1"/>
    <property type="molecule type" value="Genomic_DNA"/>
</dbReference>
<evidence type="ECO:0000313" key="5">
    <source>
        <dbReference type="Proteomes" id="UP000094020"/>
    </source>
</evidence>
<reference evidence="3" key="3">
    <citation type="submission" date="2016-07" db="EMBL/GenBank/DDBJ databases">
        <title>Evolution of pathogenesis and genome organization in the Tremellales.</title>
        <authorList>
            <person name="Cuomo C."/>
            <person name="Litvintseva A."/>
            <person name="Heitman J."/>
            <person name="Chen Y."/>
            <person name="Sun S."/>
            <person name="Springer D."/>
            <person name="Dromer F."/>
            <person name="Young S."/>
            <person name="Zeng Q."/>
            <person name="Chapman S."/>
            <person name="Gujja S."/>
            <person name="Saif S."/>
            <person name="Birren B."/>
        </authorList>
    </citation>
    <scope>NUCLEOTIDE SEQUENCE</scope>
    <source>
        <strain evidence="3">CBS 10737</strain>
    </source>
</reference>
<dbReference type="EMBL" id="CP144522">
    <property type="protein sequence ID" value="WWC69529.1"/>
    <property type="molecule type" value="Genomic_DNA"/>
</dbReference>
<dbReference type="GeneID" id="30169895"/>
<dbReference type="PROSITE" id="PS50090">
    <property type="entry name" value="MYB_LIKE"/>
    <property type="match status" value="1"/>
</dbReference>
<evidence type="ECO:0000256" key="1">
    <source>
        <dbReference type="SAM" id="MobiDB-lite"/>
    </source>
</evidence>
<dbReference type="RefSeq" id="XP_019013459.1">
    <property type="nucleotide sequence ID" value="XM_019153298.1"/>
</dbReference>
<dbReference type="InterPro" id="IPR009057">
    <property type="entry name" value="Homeodomain-like_sf"/>
</dbReference>
<feature type="compositionally biased region" description="Basic and acidic residues" evidence="1">
    <location>
        <begin position="10"/>
        <end position="28"/>
    </location>
</feature>
<evidence type="ECO:0000313" key="3">
    <source>
        <dbReference type="EMBL" id="OCF52240.1"/>
    </source>
</evidence>
<feature type="domain" description="Myb-like" evidence="2">
    <location>
        <begin position="44"/>
        <end position="95"/>
    </location>
</feature>
<feature type="region of interest" description="Disordered" evidence="1">
    <location>
        <begin position="1"/>
        <end position="28"/>
    </location>
</feature>
<accession>A0A1B9I9S2</accession>
<sequence length="166" mass="19285">MPKSGKKSNSHLDIDEKPYDRAQESNEKLRQSKLELPIIKSQSVTHLKKGKKQEYDKALILTLVLKTVKDIKWEELSNEIGKTPTQCKDVWRKVIQPSIISNKTWSNEGKDWTKVMKIKLLLIVLDACTPNWDEMTISFPGKTKSQLYDVWRKVILPRLKRGDPIE</sequence>
<dbReference type="InterPro" id="IPR001005">
    <property type="entry name" value="SANT/Myb"/>
</dbReference>
<reference evidence="4" key="4">
    <citation type="submission" date="2024-02" db="EMBL/GenBank/DDBJ databases">
        <title>Comparative genomics of Cryptococcus and Kwoniella reveals pathogenesis evolution and contrasting modes of karyotype evolution via chromosome fusion or intercentromeric recombination.</title>
        <authorList>
            <person name="Coelho M.A."/>
            <person name="David-Palma M."/>
            <person name="Shea T."/>
            <person name="Bowers K."/>
            <person name="McGinley-Smith S."/>
            <person name="Mohammad A.W."/>
            <person name="Gnirke A."/>
            <person name="Yurkov A.M."/>
            <person name="Nowrousian M."/>
            <person name="Sun S."/>
            <person name="Cuomo C.A."/>
            <person name="Heitman J."/>
        </authorList>
    </citation>
    <scope>NUCLEOTIDE SEQUENCE</scope>
    <source>
        <strain evidence="4">CBS 10737</strain>
    </source>
</reference>
<dbReference type="SUPFAM" id="SSF46689">
    <property type="entry name" value="Homeodomain-like"/>
    <property type="match status" value="1"/>
</dbReference>
<dbReference type="AlphaFoldDB" id="A0A1B9I9S2"/>
<dbReference type="KEGG" id="kpin:30169895"/>
<dbReference type="OrthoDB" id="2143914at2759"/>
<organism evidence="3">
    <name type="scientific">Kwoniella pini CBS 10737</name>
    <dbReference type="NCBI Taxonomy" id="1296096"/>
    <lineage>
        <taxon>Eukaryota</taxon>
        <taxon>Fungi</taxon>
        <taxon>Dikarya</taxon>
        <taxon>Basidiomycota</taxon>
        <taxon>Agaricomycotina</taxon>
        <taxon>Tremellomycetes</taxon>
        <taxon>Tremellales</taxon>
        <taxon>Cryptococcaceae</taxon>
        <taxon>Kwoniella</taxon>
    </lineage>
</organism>
<reference evidence="4" key="2">
    <citation type="submission" date="2013-07" db="EMBL/GenBank/DDBJ databases">
        <authorList>
            <consortium name="The Broad Institute Genome Sequencing Platform"/>
            <person name="Cuomo C."/>
            <person name="Litvintseva A."/>
            <person name="Chen Y."/>
            <person name="Heitman J."/>
            <person name="Sun S."/>
            <person name="Springer D."/>
            <person name="Dromer F."/>
            <person name="Young S.K."/>
            <person name="Zeng Q."/>
            <person name="Gargeya S."/>
            <person name="Fitzgerald M."/>
            <person name="Abouelleil A."/>
            <person name="Alvarado L."/>
            <person name="Berlin A.M."/>
            <person name="Chapman S.B."/>
            <person name="Dewar J."/>
            <person name="Goldberg J."/>
            <person name="Griggs A."/>
            <person name="Gujja S."/>
            <person name="Hansen M."/>
            <person name="Howarth C."/>
            <person name="Imamovic A."/>
            <person name="Larimer J."/>
            <person name="McCowan C."/>
            <person name="Murphy C."/>
            <person name="Pearson M."/>
            <person name="Priest M."/>
            <person name="Roberts A."/>
            <person name="Saif S."/>
            <person name="Shea T."/>
            <person name="Sykes S."/>
            <person name="Wortman J."/>
            <person name="Nusbaum C."/>
            <person name="Birren B."/>
        </authorList>
    </citation>
    <scope>NUCLEOTIDE SEQUENCE</scope>
    <source>
        <strain evidence="4">CBS 10737</strain>
    </source>
</reference>
<dbReference type="STRING" id="1296096.A0A1B9I9S2"/>
<keyword evidence="5" id="KW-1185">Reference proteome</keyword>
<dbReference type="Proteomes" id="UP000094020">
    <property type="component" value="Chromosome 4"/>
</dbReference>
<proteinExistence type="predicted"/>
<gene>
    <name evidence="3" type="ORF">I206_01526</name>
    <name evidence="4" type="ORF">I206_103471</name>
</gene>
<protein>
    <recommendedName>
        <fullName evidence="2">Myb-like domain-containing protein</fullName>
    </recommendedName>
</protein>
<dbReference type="Pfam" id="PF13921">
    <property type="entry name" value="Myb_DNA-bind_6"/>
    <property type="match status" value="1"/>
</dbReference>
<name>A0A1B9I9S2_9TREE</name>
<reference evidence="3" key="1">
    <citation type="submission" date="2013-07" db="EMBL/GenBank/DDBJ databases">
        <title>The Genome Sequence of Cryptococcus pinus CBS10737.</title>
        <authorList>
            <consortium name="The Broad Institute Genome Sequencing Platform"/>
            <person name="Cuomo C."/>
            <person name="Litvintseva A."/>
            <person name="Chen Y."/>
            <person name="Heitman J."/>
            <person name="Sun S."/>
            <person name="Springer D."/>
            <person name="Dromer F."/>
            <person name="Young S.K."/>
            <person name="Zeng Q."/>
            <person name="Gargeya S."/>
            <person name="Fitzgerald M."/>
            <person name="Abouelleil A."/>
            <person name="Alvarado L."/>
            <person name="Berlin A.M."/>
            <person name="Chapman S.B."/>
            <person name="Dewar J."/>
            <person name="Goldberg J."/>
            <person name="Griggs A."/>
            <person name="Gujja S."/>
            <person name="Hansen M."/>
            <person name="Howarth C."/>
            <person name="Imamovic A."/>
            <person name="Larimer J."/>
            <person name="McCowan C."/>
            <person name="Murphy C."/>
            <person name="Pearson M."/>
            <person name="Priest M."/>
            <person name="Roberts A."/>
            <person name="Saif S."/>
            <person name="Shea T."/>
            <person name="Sykes S."/>
            <person name="Wortman J."/>
            <person name="Nusbaum C."/>
            <person name="Birren B."/>
        </authorList>
    </citation>
    <scope>NUCLEOTIDE SEQUENCE [LARGE SCALE GENOMIC DNA]</scope>
    <source>
        <strain evidence="3">CBS 10737</strain>
    </source>
</reference>